<accession>A0A8X8WEN4</accession>
<gene>
    <name evidence="2" type="ORF">SASPL_147158</name>
</gene>
<sequence>MAPLPGKHGVILCTNAVDTGIIPFLHRETYAHWRPVPAGYTSEDYRLKAISFVLKGEAGVWLSRLPEGQEYDEPLGQYWDRFQGLLQECPKHKLAKNIMERLIEAKRWYETSRGQYRRWAVHVAEACNDEKLEARFEQMEKKLLEAEEKAKLPPPPAPKETQYAPPPPSPEEHHYYYCEFPPEAEPQA</sequence>
<name>A0A8X8WEN4_SALSN</name>
<feature type="compositionally biased region" description="Pro residues" evidence="1">
    <location>
        <begin position="152"/>
        <end position="169"/>
    </location>
</feature>
<keyword evidence="3" id="KW-1185">Reference proteome</keyword>
<dbReference type="AlphaFoldDB" id="A0A8X8WEN4"/>
<feature type="region of interest" description="Disordered" evidence="1">
    <location>
        <begin position="144"/>
        <end position="175"/>
    </location>
</feature>
<reference evidence="2" key="2">
    <citation type="submission" date="2020-08" db="EMBL/GenBank/DDBJ databases">
        <title>Plant Genome Project.</title>
        <authorList>
            <person name="Zhang R.-G."/>
        </authorList>
    </citation>
    <scope>NUCLEOTIDE SEQUENCE</scope>
    <source>
        <strain evidence="2">Huo1</strain>
        <tissue evidence="2">Leaf</tissue>
    </source>
</reference>
<protein>
    <recommendedName>
        <fullName evidence="4">Retrotransposon gag domain-containing protein</fullName>
    </recommendedName>
</protein>
<dbReference type="EMBL" id="PNBA02000018">
    <property type="protein sequence ID" value="KAG6392929.1"/>
    <property type="molecule type" value="Genomic_DNA"/>
</dbReference>
<evidence type="ECO:0008006" key="4">
    <source>
        <dbReference type="Google" id="ProtNLM"/>
    </source>
</evidence>
<comment type="caution">
    <text evidence="2">The sequence shown here is derived from an EMBL/GenBank/DDBJ whole genome shotgun (WGS) entry which is preliminary data.</text>
</comment>
<organism evidence="2">
    <name type="scientific">Salvia splendens</name>
    <name type="common">Scarlet sage</name>
    <dbReference type="NCBI Taxonomy" id="180675"/>
    <lineage>
        <taxon>Eukaryota</taxon>
        <taxon>Viridiplantae</taxon>
        <taxon>Streptophyta</taxon>
        <taxon>Embryophyta</taxon>
        <taxon>Tracheophyta</taxon>
        <taxon>Spermatophyta</taxon>
        <taxon>Magnoliopsida</taxon>
        <taxon>eudicotyledons</taxon>
        <taxon>Gunneridae</taxon>
        <taxon>Pentapetalae</taxon>
        <taxon>asterids</taxon>
        <taxon>lamiids</taxon>
        <taxon>Lamiales</taxon>
        <taxon>Lamiaceae</taxon>
        <taxon>Nepetoideae</taxon>
        <taxon>Mentheae</taxon>
        <taxon>Salviinae</taxon>
        <taxon>Salvia</taxon>
        <taxon>Salvia subgen. Calosphace</taxon>
        <taxon>core Calosphace</taxon>
    </lineage>
</organism>
<dbReference type="Proteomes" id="UP000298416">
    <property type="component" value="Unassembled WGS sequence"/>
</dbReference>
<evidence type="ECO:0000313" key="3">
    <source>
        <dbReference type="Proteomes" id="UP000298416"/>
    </source>
</evidence>
<proteinExistence type="predicted"/>
<evidence type="ECO:0000313" key="2">
    <source>
        <dbReference type="EMBL" id="KAG6392929.1"/>
    </source>
</evidence>
<evidence type="ECO:0000256" key="1">
    <source>
        <dbReference type="SAM" id="MobiDB-lite"/>
    </source>
</evidence>
<reference evidence="2" key="1">
    <citation type="submission" date="2018-01" db="EMBL/GenBank/DDBJ databases">
        <authorList>
            <person name="Mao J.F."/>
        </authorList>
    </citation>
    <scope>NUCLEOTIDE SEQUENCE</scope>
    <source>
        <strain evidence="2">Huo1</strain>
        <tissue evidence="2">Leaf</tissue>
    </source>
</reference>